<dbReference type="CDD" id="cd09873">
    <property type="entry name" value="PIN_Pae0151-like"/>
    <property type="match status" value="1"/>
</dbReference>
<evidence type="ECO:0000313" key="8">
    <source>
        <dbReference type="EMBL" id="MEA5443259.1"/>
    </source>
</evidence>
<dbReference type="InterPro" id="IPR029060">
    <property type="entry name" value="PIN-like_dom_sf"/>
</dbReference>
<dbReference type="Pfam" id="PF01850">
    <property type="entry name" value="PIN"/>
    <property type="match status" value="1"/>
</dbReference>
<dbReference type="InterPro" id="IPR002716">
    <property type="entry name" value="PIN_dom"/>
</dbReference>
<keyword evidence="3 6" id="KW-0479">Metal-binding</keyword>
<evidence type="ECO:0000256" key="6">
    <source>
        <dbReference type="HAMAP-Rule" id="MF_00265"/>
    </source>
</evidence>
<keyword evidence="9" id="KW-1185">Reference proteome</keyword>
<evidence type="ECO:0000256" key="3">
    <source>
        <dbReference type="ARBA" id="ARBA00022723"/>
    </source>
</evidence>
<proteinExistence type="inferred from homology"/>
<feature type="binding site" evidence="6">
    <location>
        <position position="13"/>
    </location>
    <ligand>
        <name>Mg(2+)</name>
        <dbReference type="ChEBI" id="CHEBI:18420"/>
    </ligand>
</feature>
<dbReference type="Gene3D" id="3.40.50.1010">
    <property type="entry name" value="5'-nuclease"/>
    <property type="match status" value="1"/>
</dbReference>
<keyword evidence="1 6" id="KW-1277">Toxin-antitoxin system</keyword>
<evidence type="ECO:0000256" key="1">
    <source>
        <dbReference type="ARBA" id="ARBA00022649"/>
    </source>
</evidence>
<keyword evidence="2 6" id="KW-0540">Nuclease</keyword>
<organism evidence="8 9">
    <name type="scientific">Cyanobium gracile UHCC 0281</name>
    <dbReference type="NCBI Taxonomy" id="3110309"/>
    <lineage>
        <taxon>Bacteria</taxon>
        <taxon>Bacillati</taxon>
        <taxon>Cyanobacteriota</taxon>
        <taxon>Cyanophyceae</taxon>
        <taxon>Synechococcales</taxon>
        <taxon>Prochlorococcaceae</taxon>
        <taxon>Cyanobium</taxon>
    </lineage>
</organism>
<keyword evidence="6" id="KW-0800">Toxin</keyword>
<keyword evidence="4 6" id="KW-0378">Hydrolase</keyword>
<name>A0ABU5SXM9_9CYAN</name>
<reference evidence="8 9" key="1">
    <citation type="submission" date="2023-12" db="EMBL/GenBank/DDBJ databases">
        <title>Baltic Sea Cyanobacteria.</title>
        <authorList>
            <person name="Delbaje E."/>
            <person name="Fewer D.P."/>
            <person name="Shishido T.K."/>
        </authorList>
    </citation>
    <scope>NUCLEOTIDE SEQUENCE [LARGE SCALE GENOMIC DNA]</scope>
    <source>
        <strain evidence="8 9">UHCC 0281</strain>
    </source>
</reference>
<evidence type="ECO:0000256" key="4">
    <source>
        <dbReference type="ARBA" id="ARBA00022801"/>
    </source>
</evidence>
<comment type="similarity">
    <text evidence="6">Belongs to the PINc/VapC protein family.</text>
</comment>
<dbReference type="InterPro" id="IPR022907">
    <property type="entry name" value="VapC_family"/>
</dbReference>
<comment type="caution">
    <text evidence="8">The sequence shown here is derived from an EMBL/GenBank/DDBJ whole genome shotgun (WGS) entry which is preliminary data.</text>
</comment>
<gene>
    <name evidence="6" type="primary">vapC</name>
    <name evidence="8" type="ORF">VB739_11910</name>
</gene>
<dbReference type="PANTHER" id="PTHR35901:SF1">
    <property type="entry name" value="EXONUCLEASE VAPC9"/>
    <property type="match status" value="1"/>
</dbReference>
<evidence type="ECO:0000259" key="7">
    <source>
        <dbReference type="Pfam" id="PF01850"/>
    </source>
</evidence>
<dbReference type="EC" id="3.1.-.-" evidence="6"/>
<keyword evidence="5 6" id="KW-0460">Magnesium</keyword>
<sequence length="135" mass="14497">MKGSPPPTRVVLDASAAIRVLTGQPDAAPLIQTLSSATLVIAPALMLTEVTNVIWKIGRTGGLGQADPQELLLEARHLVDHLEPDQALQPEALALALHLDHSVYDCLYLALARREAASLVSMDRRLLALAERVLP</sequence>
<comment type="cofactor">
    <cofactor evidence="6">
        <name>Mg(2+)</name>
        <dbReference type="ChEBI" id="CHEBI:18420"/>
    </cofactor>
</comment>
<evidence type="ECO:0000256" key="5">
    <source>
        <dbReference type="ARBA" id="ARBA00022842"/>
    </source>
</evidence>
<dbReference type="SUPFAM" id="SSF88723">
    <property type="entry name" value="PIN domain-like"/>
    <property type="match status" value="1"/>
</dbReference>
<feature type="binding site" evidence="6">
    <location>
        <position position="105"/>
    </location>
    <ligand>
        <name>Mg(2+)</name>
        <dbReference type="ChEBI" id="CHEBI:18420"/>
    </ligand>
</feature>
<evidence type="ECO:0000256" key="2">
    <source>
        <dbReference type="ARBA" id="ARBA00022722"/>
    </source>
</evidence>
<dbReference type="Proteomes" id="UP001302329">
    <property type="component" value="Unassembled WGS sequence"/>
</dbReference>
<protein>
    <recommendedName>
        <fullName evidence="6">Ribonuclease VapC</fullName>
        <shortName evidence="6">RNase VapC</shortName>
        <ecNumber evidence="6">3.1.-.-</ecNumber>
    </recommendedName>
    <alternativeName>
        <fullName evidence="6">Toxin VapC</fullName>
    </alternativeName>
</protein>
<dbReference type="InterPro" id="IPR051619">
    <property type="entry name" value="TypeII_TA_RNase_PINc/VapC"/>
</dbReference>
<evidence type="ECO:0000313" key="9">
    <source>
        <dbReference type="Proteomes" id="UP001302329"/>
    </source>
</evidence>
<accession>A0ABU5SXM9</accession>
<dbReference type="EMBL" id="JAYGHY010000043">
    <property type="protein sequence ID" value="MEA5443259.1"/>
    <property type="molecule type" value="Genomic_DNA"/>
</dbReference>
<feature type="domain" description="PIN" evidence="7">
    <location>
        <begin position="10"/>
        <end position="130"/>
    </location>
</feature>
<dbReference type="InterPro" id="IPR044153">
    <property type="entry name" value="PIN_Pae0151-like"/>
</dbReference>
<dbReference type="RefSeq" id="WP_323357261.1">
    <property type="nucleotide sequence ID" value="NZ_JAYGHY010000043.1"/>
</dbReference>
<dbReference type="PANTHER" id="PTHR35901">
    <property type="entry name" value="RIBONUCLEASE VAPC3"/>
    <property type="match status" value="1"/>
</dbReference>
<dbReference type="HAMAP" id="MF_00265">
    <property type="entry name" value="VapC_Nob1"/>
    <property type="match status" value="1"/>
</dbReference>
<comment type="function">
    <text evidence="6">Toxic component of a toxin-antitoxin (TA) system. An RNase.</text>
</comment>